<name>Q5ZF54_PLAMJ</name>
<evidence type="ECO:0000313" key="1">
    <source>
        <dbReference type="EMBL" id="CAH59444.1"/>
    </source>
</evidence>
<dbReference type="AlphaFoldDB" id="Q5ZF54"/>
<sequence length="37" mass="4130">PRRLGALATSGIPRAAGIQSTRDSRLLRSTNYKFREL</sequence>
<proteinExistence type="evidence at transcript level"/>
<protein>
    <submittedName>
        <fullName evidence="1">Uncharacterized protein</fullName>
    </submittedName>
</protein>
<accession>Q5ZF54</accession>
<feature type="non-terminal residue" evidence="1">
    <location>
        <position position="1"/>
    </location>
</feature>
<reference evidence="1" key="1">
    <citation type="journal article" date="2006" name="Plant Physiol.">
        <title>Common plantain. A collection of expressed sequence tags from vascular tissue and a simple and efficient transformation method.</title>
        <authorList>
            <person name="Pommerrenig B."/>
            <person name="Barth I."/>
            <person name="Niedermeier M."/>
            <person name="Kopp S."/>
            <person name="Schmid J."/>
            <person name="Dwyer R.A."/>
            <person name="McNair R.J."/>
            <person name="Klebl F."/>
            <person name="Sauer N."/>
        </authorList>
    </citation>
    <scope>NUCLEOTIDE SEQUENCE</scope>
</reference>
<organism evidence="1">
    <name type="scientific">Plantago major</name>
    <name type="common">Common plantain</name>
    <dbReference type="NCBI Taxonomy" id="29818"/>
    <lineage>
        <taxon>Eukaryota</taxon>
        <taxon>Viridiplantae</taxon>
        <taxon>Streptophyta</taxon>
        <taxon>Embryophyta</taxon>
        <taxon>Tracheophyta</taxon>
        <taxon>Spermatophyta</taxon>
        <taxon>Magnoliopsida</taxon>
        <taxon>eudicotyledons</taxon>
        <taxon>Gunneridae</taxon>
        <taxon>Pentapetalae</taxon>
        <taxon>asterids</taxon>
        <taxon>lamiids</taxon>
        <taxon>Lamiales</taxon>
        <taxon>Plantaginaceae</taxon>
        <taxon>Plantagineae</taxon>
        <taxon>Plantago</taxon>
    </lineage>
</organism>
<dbReference type="EMBL" id="AJ844015">
    <property type="protein sequence ID" value="CAH59444.1"/>
    <property type="molecule type" value="mRNA"/>
</dbReference>